<feature type="region of interest" description="Disordered" evidence="1">
    <location>
        <begin position="141"/>
        <end position="176"/>
    </location>
</feature>
<sequence length="419" mass="45152">MAARSYDETSTAATTAVVDIRIKRNWAEKWSGLIALDVTRSGKSTDVPRNRDTDMIKKVKEGISKSHVTPHALRVGKSTCGMKVAPESSASHHREAHRRAYSTGIVLYHGPTDMSGELSQDERPMVETTSTEIVLEREMECDGNNGSEPNNVTDSGEAQRLPGSLVSSGVKLPQPMDDIDDIIDDPEEQGRRHGDAPVIVNARLSEVRDLMVDMAHIIWGYQGVPVNGYGNTVDEAVMVPLEGAGRMDSGGELQDGSSKGTSLRGLEGNASACIVPLISLWTGRWARSHRSREFGCVPAKFPNSLGPLRCILDKACEGSPDGNGQPLDAICEGASGTRHRATPIGRLVRVQMQDGSRWSARPCLVKPADGACGRSLIESGDNVPNLASLSDEQATDARRTEDAVVRPKVEGLKDYCIST</sequence>
<dbReference type="Proteomes" id="UP000541610">
    <property type="component" value="Unassembled WGS sequence"/>
</dbReference>
<evidence type="ECO:0000313" key="3">
    <source>
        <dbReference type="Proteomes" id="UP000541610"/>
    </source>
</evidence>
<dbReference type="OrthoDB" id="448474at2759"/>
<accession>A0A7J6N9Q5</accession>
<evidence type="ECO:0000256" key="1">
    <source>
        <dbReference type="SAM" id="MobiDB-lite"/>
    </source>
</evidence>
<name>A0A7J6N9Q5_PEROL</name>
<comment type="caution">
    <text evidence="2">The sequence shown here is derived from an EMBL/GenBank/DDBJ whole genome shotgun (WGS) entry which is preliminary data.</text>
</comment>
<dbReference type="EMBL" id="JABANP010000590">
    <property type="protein sequence ID" value="KAF4680629.1"/>
    <property type="molecule type" value="Genomic_DNA"/>
</dbReference>
<reference evidence="2 3" key="1">
    <citation type="submission" date="2020-04" db="EMBL/GenBank/DDBJ databases">
        <title>Perkinsus olseni comparative genomics.</title>
        <authorList>
            <person name="Bogema D.R."/>
        </authorList>
    </citation>
    <scope>NUCLEOTIDE SEQUENCE [LARGE SCALE GENOMIC DNA]</scope>
    <source>
        <strain evidence="2">00978-12</strain>
    </source>
</reference>
<gene>
    <name evidence="2" type="ORF">FOZ60_013208</name>
</gene>
<dbReference type="AlphaFoldDB" id="A0A7J6N9Q5"/>
<organism evidence="2 3">
    <name type="scientific">Perkinsus olseni</name>
    <name type="common">Perkinsus atlanticus</name>
    <dbReference type="NCBI Taxonomy" id="32597"/>
    <lineage>
        <taxon>Eukaryota</taxon>
        <taxon>Sar</taxon>
        <taxon>Alveolata</taxon>
        <taxon>Perkinsozoa</taxon>
        <taxon>Perkinsea</taxon>
        <taxon>Perkinsida</taxon>
        <taxon>Perkinsidae</taxon>
        <taxon>Perkinsus</taxon>
    </lineage>
</organism>
<evidence type="ECO:0000313" key="2">
    <source>
        <dbReference type="EMBL" id="KAF4680629.1"/>
    </source>
</evidence>
<feature type="non-terminal residue" evidence="2">
    <location>
        <position position="1"/>
    </location>
</feature>
<proteinExistence type="predicted"/>
<feature type="compositionally biased region" description="Polar residues" evidence="1">
    <location>
        <begin position="144"/>
        <end position="156"/>
    </location>
</feature>
<protein>
    <submittedName>
        <fullName evidence="2">Uncharacterized protein</fullName>
    </submittedName>
</protein>